<evidence type="ECO:0000256" key="5">
    <source>
        <dbReference type="ARBA" id="ARBA00011738"/>
    </source>
</evidence>
<dbReference type="RefSeq" id="WP_002771600.1">
    <property type="nucleotide sequence ID" value="NZ_JH597773.1"/>
</dbReference>
<evidence type="ECO:0000256" key="16">
    <source>
        <dbReference type="HAMAP-Rule" id="MF_01274"/>
    </source>
</evidence>
<keyword evidence="16" id="KW-0479">Metal-binding</keyword>
<comment type="cofactor">
    <cofactor evidence="16">
        <name>NH4(+)</name>
        <dbReference type="ChEBI" id="CHEBI:28938"/>
    </cofactor>
    <cofactor evidence="16">
        <name>K(+)</name>
        <dbReference type="ChEBI" id="CHEBI:29103"/>
    </cofactor>
    <text evidence="16">A monovalent cation. Ammonium or potassium.</text>
</comment>
<comment type="cofactor">
    <cofactor evidence="2">
        <name>K(+)</name>
        <dbReference type="ChEBI" id="CHEBI:29103"/>
    </cofactor>
</comment>
<comment type="subunit">
    <text evidence="5 16">Homodimer.</text>
</comment>
<evidence type="ECO:0000256" key="9">
    <source>
        <dbReference type="ARBA" id="ARBA00022741"/>
    </source>
</evidence>
<dbReference type="Proteomes" id="UP000005737">
    <property type="component" value="Unassembled WGS sequence"/>
</dbReference>
<evidence type="ECO:0000256" key="4">
    <source>
        <dbReference type="ARBA" id="ARBA00005225"/>
    </source>
</evidence>
<evidence type="ECO:0000313" key="17">
    <source>
        <dbReference type="EMBL" id="EHQ06242.1"/>
    </source>
</evidence>
<dbReference type="GO" id="GO:0015937">
    <property type="term" value="P:coenzyme A biosynthetic process"/>
    <property type="evidence" value="ECO:0007669"/>
    <property type="project" value="UniProtKB-UniRule"/>
</dbReference>
<evidence type="ECO:0000256" key="10">
    <source>
        <dbReference type="ARBA" id="ARBA00022777"/>
    </source>
</evidence>
<keyword evidence="8 16" id="KW-0808">Transferase</keyword>
<dbReference type="HOGENOM" id="CLU_066627_1_0_12"/>
<keyword evidence="13 16" id="KW-0173">Coenzyme A biosynthesis</keyword>
<feature type="binding site" evidence="16">
    <location>
        <begin position="116"/>
        <end position="119"/>
    </location>
    <ligand>
        <name>substrate</name>
    </ligand>
</feature>
<dbReference type="NCBIfam" id="TIGR00671">
    <property type="entry name" value="baf"/>
    <property type="match status" value="1"/>
</dbReference>
<gene>
    <name evidence="16" type="primary">coaX</name>
    <name evidence="17" type="ORF">Lepil_1555</name>
</gene>
<dbReference type="STRING" id="183.GCA_002009735_02753"/>
<dbReference type="AlphaFoldDB" id="H2CA84"/>
<keyword evidence="9 16" id="KW-0547">Nucleotide-binding</keyword>
<keyword evidence="18" id="KW-1185">Reference proteome</keyword>
<dbReference type="PANTHER" id="PTHR34265:SF1">
    <property type="entry name" value="TYPE III PANTOTHENATE KINASE"/>
    <property type="match status" value="1"/>
</dbReference>
<comment type="catalytic activity">
    <reaction evidence="1 16">
        <text>(R)-pantothenate + ATP = (R)-4'-phosphopantothenate + ADP + H(+)</text>
        <dbReference type="Rhea" id="RHEA:16373"/>
        <dbReference type="ChEBI" id="CHEBI:10986"/>
        <dbReference type="ChEBI" id="CHEBI:15378"/>
        <dbReference type="ChEBI" id="CHEBI:29032"/>
        <dbReference type="ChEBI" id="CHEBI:30616"/>
        <dbReference type="ChEBI" id="CHEBI:456216"/>
        <dbReference type="EC" id="2.7.1.33"/>
    </reaction>
</comment>
<evidence type="ECO:0000256" key="15">
    <source>
        <dbReference type="ARBA" id="ARBA00040883"/>
    </source>
</evidence>
<evidence type="ECO:0000256" key="2">
    <source>
        <dbReference type="ARBA" id="ARBA00001958"/>
    </source>
</evidence>
<reference evidence="17 18" key="1">
    <citation type="submission" date="2011-10" db="EMBL/GenBank/DDBJ databases">
        <title>The Improved High-Quality Draft genome of Leptonema illini DSM 21528.</title>
        <authorList>
            <consortium name="US DOE Joint Genome Institute (JGI-PGF)"/>
            <person name="Lucas S."/>
            <person name="Copeland A."/>
            <person name="Lapidus A."/>
            <person name="Glavina del Rio T."/>
            <person name="Dalin E."/>
            <person name="Tice H."/>
            <person name="Bruce D."/>
            <person name="Goodwin L."/>
            <person name="Pitluck S."/>
            <person name="Peters L."/>
            <person name="Mikhailova N."/>
            <person name="Held B."/>
            <person name="Kyrpides N."/>
            <person name="Mavromatis K."/>
            <person name="Ivanova N."/>
            <person name="Markowitz V."/>
            <person name="Cheng J.-F."/>
            <person name="Hugenholtz P."/>
            <person name="Woyke T."/>
            <person name="Wu D."/>
            <person name="Gronow S."/>
            <person name="Wellnitz S."/>
            <person name="Brambilla E.-M."/>
            <person name="Klenk H.-P."/>
            <person name="Eisen J.A."/>
        </authorList>
    </citation>
    <scope>NUCLEOTIDE SEQUENCE [LARGE SCALE GENOMIC DNA]</scope>
    <source>
        <strain evidence="17 18">DSM 21528</strain>
    </source>
</reference>
<dbReference type="GO" id="GO:0005524">
    <property type="term" value="F:ATP binding"/>
    <property type="evidence" value="ECO:0007669"/>
    <property type="project" value="UniProtKB-UniRule"/>
</dbReference>
<dbReference type="GO" id="GO:0046872">
    <property type="term" value="F:metal ion binding"/>
    <property type="evidence" value="ECO:0007669"/>
    <property type="project" value="UniProtKB-KW"/>
</dbReference>
<comment type="subcellular location">
    <subcellularLocation>
        <location evidence="3 16">Cytoplasm</location>
    </subcellularLocation>
</comment>
<keyword evidence="12 16" id="KW-0630">Potassium</keyword>
<organism evidence="17 18">
    <name type="scientific">Leptonema illini DSM 21528</name>
    <dbReference type="NCBI Taxonomy" id="929563"/>
    <lineage>
        <taxon>Bacteria</taxon>
        <taxon>Pseudomonadati</taxon>
        <taxon>Spirochaetota</taxon>
        <taxon>Spirochaetia</taxon>
        <taxon>Leptospirales</taxon>
        <taxon>Leptospiraceae</taxon>
        <taxon>Leptonema</taxon>
    </lineage>
</organism>
<comment type="similarity">
    <text evidence="14 16">Belongs to the type III pantothenate kinase family.</text>
</comment>
<feature type="binding site" evidence="16">
    <location>
        <begin position="8"/>
        <end position="15"/>
    </location>
    <ligand>
        <name>ATP</name>
        <dbReference type="ChEBI" id="CHEBI:30616"/>
    </ligand>
</feature>
<dbReference type="HAMAP" id="MF_01274">
    <property type="entry name" value="Pantothen_kinase_3"/>
    <property type="match status" value="1"/>
</dbReference>
<keyword evidence="7 16" id="KW-0963">Cytoplasm</keyword>
<evidence type="ECO:0000256" key="11">
    <source>
        <dbReference type="ARBA" id="ARBA00022840"/>
    </source>
</evidence>
<dbReference type="UniPathway" id="UPA00241">
    <property type="reaction ID" value="UER00352"/>
</dbReference>
<evidence type="ECO:0000256" key="1">
    <source>
        <dbReference type="ARBA" id="ARBA00001206"/>
    </source>
</evidence>
<dbReference type="GO" id="GO:0005737">
    <property type="term" value="C:cytoplasm"/>
    <property type="evidence" value="ECO:0007669"/>
    <property type="project" value="UniProtKB-SubCell"/>
</dbReference>
<comment type="pathway">
    <text evidence="4 16">Cofactor biosynthesis; coenzyme A biosynthesis; CoA from (R)-pantothenate: step 1/5.</text>
</comment>
<keyword evidence="11 16" id="KW-0067">ATP-binding</keyword>
<dbReference type="NCBIfam" id="NF009848">
    <property type="entry name" value="PRK13318.1-6"/>
    <property type="match status" value="1"/>
</dbReference>
<dbReference type="CDD" id="cd24015">
    <property type="entry name" value="ASKHA_NBD_PanK-III"/>
    <property type="match status" value="1"/>
</dbReference>
<name>H2CA84_9LEPT</name>
<protein>
    <recommendedName>
        <fullName evidence="15 16">Type III pantothenate kinase</fullName>
        <ecNumber evidence="6 16">2.7.1.33</ecNumber>
    </recommendedName>
    <alternativeName>
        <fullName evidence="16">PanK-III</fullName>
    </alternativeName>
    <alternativeName>
        <fullName evidence="16">Pantothenic acid kinase</fullName>
    </alternativeName>
</protein>
<feature type="binding site" evidence="16">
    <location>
        <position position="107"/>
    </location>
    <ligand>
        <name>substrate</name>
    </ligand>
</feature>
<dbReference type="SUPFAM" id="SSF53067">
    <property type="entry name" value="Actin-like ATPase domain"/>
    <property type="match status" value="2"/>
</dbReference>
<dbReference type="NCBIfam" id="NF009855">
    <property type="entry name" value="PRK13321.1"/>
    <property type="match status" value="1"/>
</dbReference>
<evidence type="ECO:0000256" key="13">
    <source>
        <dbReference type="ARBA" id="ARBA00022993"/>
    </source>
</evidence>
<keyword evidence="10 16" id="KW-0418">Kinase</keyword>
<comment type="function">
    <text evidence="16">Catalyzes the phosphorylation of pantothenate (Pan), the first step in CoA biosynthesis.</text>
</comment>
<evidence type="ECO:0000256" key="6">
    <source>
        <dbReference type="ARBA" id="ARBA00012102"/>
    </source>
</evidence>
<dbReference type="EC" id="2.7.1.33" evidence="6 16"/>
<dbReference type="PANTHER" id="PTHR34265">
    <property type="entry name" value="TYPE III PANTOTHENATE KINASE"/>
    <property type="match status" value="1"/>
</dbReference>
<feature type="binding site" evidence="16">
    <location>
        <position position="193"/>
    </location>
    <ligand>
        <name>substrate</name>
    </ligand>
</feature>
<feature type="binding site" evidence="16">
    <location>
        <position position="141"/>
    </location>
    <ligand>
        <name>ATP</name>
        <dbReference type="ChEBI" id="CHEBI:30616"/>
    </ligand>
</feature>
<sequence length="271" mass="30070">MSYALAIDIGNTNTVFGILAIDPEGSIEGTVIKSWRTVTRRDRTSDELGVFLSGFLQSAGYRLDEVAACVYSSVVPSFNPIVERMVRDYFHVEPLRTAHDLDLPIVYDYPRPDELGADRIVNAVAVYEIYRKDAIIIDLGTATTFCIVHGNAYQGGVIAPGVKLSMETLTQRTSLLPAVEFRRPESGVIGDSTVHGIQSGFFFGWVGLLRGIIDEIRRTNPDRNYLVVATGGLSRMIHDEVPGLFDVVDHDLTLKGMRMILLRNVNLQRPQ</sequence>
<evidence type="ECO:0000313" key="18">
    <source>
        <dbReference type="Proteomes" id="UP000005737"/>
    </source>
</evidence>
<dbReference type="EMBL" id="JH597773">
    <property type="protein sequence ID" value="EHQ06242.1"/>
    <property type="molecule type" value="Genomic_DNA"/>
</dbReference>
<dbReference type="GO" id="GO:0004594">
    <property type="term" value="F:pantothenate kinase activity"/>
    <property type="evidence" value="ECO:0007669"/>
    <property type="project" value="UniProtKB-UniRule"/>
</dbReference>
<dbReference type="InterPro" id="IPR043129">
    <property type="entry name" value="ATPase_NBD"/>
</dbReference>
<dbReference type="Pfam" id="PF03309">
    <property type="entry name" value="Pan_kinase"/>
    <property type="match status" value="1"/>
</dbReference>
<evidence type="ECO:0000256" key="12">
    <source>
        <dbReference type="ARBA" id="ARBA00022958"/>
    </source>
</evidence>
<evidence type="ECO:0000256" key="14">
    <source>
        <dbReference type="ARBA" id="ARBA00038036"/>
    </source>
</evidence>
<proteinExistence type="inferred from homology"/>
<evidence type="ECO:0000256" key="8">
    <source>
        <dbReference type="ARBA" id="ARBA00022679"/>
    </source>
</evidence>
<dbReference type="InterPro" id="IPR004619">
    <property type="entry name" value="Type_III_PanK"/>
</dbReference>
<feature type="active site" description="Proton acceptor" evidence="16">
    <location>
        <position position="118"/>
    </location>
</feature>
<accession>H2CA84</accession>
<evidence type="ECO:0000256" key="7">
    <source>
        <dbReference type="ARBA" id="ARBA00022490"/>
    </source>
</evidence>
<dbReference type="Gene3D" id="3.30.420.40">
    <property type="match status" value="2"/>
</dbReference>
<evidence type="ECO:0000256" key="3">
    <source>
        <dbReference type="ARBA" id="ARBA00004496"/>
    </source>
</evidence>
<feature type="binding site" evidence="16">
    <location>
        <position position="138"/>
    </location>
    <ligand>
        <name>K(+)</name>
        <dbReference type="ChEBI" id="CHEBI:29103"/>
    </ligand>
</feature>